<accession>A0A1D2VMS8</accession>
<name>A0A1D2VMS8_9ASCO</name>
<dbReference type="RefSeq" id="XP_020049223.1">
    <property type="nucleotide sequence ID" value="XM_020191358.1"/>
</dbReference>
<evidence type="ECO:0000313" key="2">
    <source>
        <dbReference type="EMBL" id="ODV62916.1"/>
    </source>
</evidence>
<dbReference type="Proteomes" id="UP000095038">
    <property type="component" value="Unassembled WGS sequence"/>
</dbReference>
<reference evidence="3" key="1">
    <citation type="submission" date="2016-05" db="EMBL/GenBank/DDBJ databases">
        <title>Comparative genomics of biotechnologically important yeasts.</title>
        <authorList>
            <consortium name="DOE Joint Genome Institute"/>
            <person name="Riley R."/>
            <person name="Haridas S."/>
            <person name="Wolfe K.H."/>
            <person name="Lopes M.R."/>
            <person name="Hittinger C.T."/>
            <person name="Goker M."/>
            <person name="Salamov A."/>
            <person name="Wisecaver J."/>
            <person name="Long T.M."/>
            <person name="Aerts A.L."/>
            <person name="Barry K."/>
            <person name="Choi C."/>
            <person name="Clum A."/>
            <person name="Coughlan A.Y."/>
            <person name="Deshpande S."/>
            <person name="Douglass A.P."/>
            <person name="Hanson S.J."/>
            <person name="Klenk H.-P."/>
            <person name="Labutti K."/>
            <person name="Lapidus A."/>
            <person name="Lindquist E."/>
            <person name="Lipzen A."/>
            <person name="Meier-Kolthoff J.P."/>
            <person name="Ohm R.A."/>
            <person name="Otillar R.P."/>
            <person name="Pangilinan J."/>
            <person name="Peng Y."/>
            <person name="Rokas A."/>
            <person name="Rosa C.A."/>
            <person name="Scheuner C."/>
            <person name="Sibirny A.A."/>
            <person name="Slot J.C."/>
            <person name="Stielow J.B."/>
            <person name="Sun H."/>
            <person name="Kurtzman C.P."/>
            <person name="Blackwell M."/>
            <person name="Grigoriev I.V."/>
            <person name="Jeffries T.W."/>
        </authorList>
    </citation>
    <scope>NUCLEOTIDE SEQUENCE [LARGE SCALE GENOMIC DNA]</scope>
    <source>
        <strain evidence="3">DSM 1968</strain>
    </source>
</reference>
<sequence length="305" mass="35702">MTLTLTGNENKNKNKNKNKKRHLNFTFKRNSKINFATFTISQNSKESNSSSIKQNNIQTDITNDKIYDKLHDKLRDKKFKNKNPQNNSTSFENKICNLNTINFKTINDCNFKTDSNVYSFTDPENKKFAKRYCYDLNSNQLQTAIKLKNCVIMRKKTDSQNFLKVGINKTNYTDFRNQLVKNNPQLQFHNPFVPLYCDYMTISLNADKNNLFLNIKNSQINLHDILNQISIISNLSVVLWLKKHCVGTEYHNMDTEWHISGDIIQLDKTHQISETEKPHCYPKIVSDNVDESFGNQYFKLNLLSE</sequence>
<keyword evidence="3" id="KW-1185">Reference proteome</keyword>
<dbReference type="AlphaFoldDB" id="A0A1D2VMS8"/>
<protein>
    <submittedName>
        <fullName evidence="2">Uncharacterized protein</fullName>
    </submittedName>
</protein>
<dbReference type="EMBL" id="KV454476">
    <property type="protein sequence ID" value="ODV62916.1"/>
    <property type="molecule type" value="Genomic_DNA"/>
</dbReference>
<evidence type="ECO:0000256" key="1">
    <source>
        <dbReference type="SAM" id="MobiDB-lite"/>
    </source>
</evidence>
<gene>
    <name evidence="2" type="ORF">ASCRUDRAFT_6538</name>
</gene>
<evidence type="ECO:0000313" key="3">
    <source>
        <dbReference type="Proteomes" id="UP000095038"/>
    </source>
</evidence>
<feature type="region of interest" description="Disordered" evidence="1">
    <location>
        <begin position="1"/>
        <end position="21"/>
    </location>
</feature>
<dbReference type="GeneID" id="30964994"/>
<proteinExistence type="predicted"/>
<dbReference type="InParanoid" id="A0A1D2VMS8"/>
<organism evidence="2 3">
    <name type="scientific">Ascoidea rubescens DSM 1968</name>
    <dbReference type="NCBI Taxonomy" id="1344418"/>
    <lineage>
        <taxon>Eukaryota</taxon>
        <taxon>Fungi</taxon>
        <taxon>Dikarya</taxon>
        <taxon>Ascomycota</taxon>
        <taxon>Saccharomycotina</taxon>
        <taxon>Saccharomycetes</taxon>
        <taxon>Ascoideaceae</taxon>
        <taxon>Ascoidea</taxon>
    </lineage>
</organism>